<feature type="transmembrane region" description="Helical" evidence="5">
    <location>
        <begin position="79"/>
        <end position="98"/>
    </location>
</feature>
<dbReference type="Gene3D" id="2.40.50.140">
    <property type="entry name" value="Nucleic acid-binding proteins"/>
    <property type="match status" value="1"/>
</dbReference>
<dbReference type="PANTHER" id="PTHR33507">
    <property type="entry name" value="INNER MEMBRANE PROTEIN YBBJ"/>
    <property type="match status" value="1"/>
</dbReference>
<proteinExistence type="predicted"/>
<evidence type="ECO:0000259" key="7">
    <source>
        <dbReference type="Pfam" id="PF24961"/>
    </source>
</evidence>
<dbReference type="GeneID" id="78506655"/>
<evidence type="ECO:0000256" key="4">
    <source>
        <dbReference type="ARBA" id="ARBA00023136"/>
    </source>
</evidence>
<dbReference type="InterPro" id="IPR012340">
    <property type="entry name" value="NA-bd_OB-fold"/>
</dbReference>
<dbReference type="Pfam" id="PF24961">
    <property type="entry name" value="NfeD_membrane"/>
    <property type="match status" value="1"/>
</dbReference>
<evidence type="ECO:0000256" key="2">
    <source>
        <dbReference type="ARBA" id="ARBA00022692"/>
    </source>
</evidence>
<dbReference type="SUPFAM" id="SSF141322">
    <property type="entry name" value="NfeD domain-like"/>
    <property type="match status" value="1"/>
</dbReference>
<dbReference type="Proteomes" id="UP000215383">
    <property type="component" value="Chromosome 1"/>
</dbReference>
<keyword evidence="4 5" id="KW-0472">Membrane</keyword>
<dbReference type="RefSeq" id="WP_027889669.1">
    <property type="nucleotide sequence ID" value="NZ_CALXYH010000005.1"/>
</dbReference>
<dbReference type="EMBL" id="LT906446">
    <property type="protein sequence ID" value="SNU96667.1"/>
    <property type="molecule type" value="Genomic_DNA"/>
</dbReference>
<protein>
    <submittedName>
        <fullName evidence="8">NfeD-like C-terminal, partner-binding</fullName>
    </submittedName>
</protein>
<dbReference type="PANTHER" id="PTHR33507:SF3">
    <property type="entry name" value="INNER MEMBRANE PROTEIN YBBJ"/>
    <property type="match status" value="1"/>
</dbReference>
<accession>A0A239TGA7</accession>
<organism evidence="8 9">
    <name type="scientific">Megamonas hypermegale</name>
    <dbReference type="NCBI Taxonomy" id="158847"/>
    <lineage>
        <taxon>Bacteria</taxon>
        <taxon>Bacillati</taxon>
        <taxon>Bacillota</taxon>
        <taxon>Negativicutes</taxon>
        <taxon>Selenomonadales</taxon>
        <taxon>Selenomonadaceae</taxon>
        <taxon>Megamonas</taxon>
    </lineage>
</organism>
<evidence type="ECO:0000313" key="8">
    <source>
        <dbReference type="EMBL" id="SNU96667.1"/>
    </source>
</evidence>
<dbReference type="eggNOG" id="COG1030">
    <property type="taxonomic scope" value="Bacteria"/>
</dbReference>
<feature type="domain" description="NfeD-like C-terminal" evidence="6">
    <location>
        <begin position="154"/>
        <end position="209"/>
    </location>
</feature>
<dbReference type="InterPro" id="IPR056739">
    <property type="entry name" value="NfeD_membrane"/>
</dbReference>
<evidence type="ECO:0000256" key="5">
    <source>
        <dbReference type="SAM" id="Phobius"/>
    </source>
</evidence>
<keyword evidence="2 5" id="KW-0812">Transmembrane</keyword>
<keyword evidence="9" id="KW-1185">Reference proteome</keyword>
<evidence type="ECO:0000256" key="1">
    <source>
        <dbReference type="ARBA" id="ARBA00004141"/>
    </source>
</evidence>
<feature type="transmembrane region" description="Helical" evidence="5">
    <location>
        <begin position="104"/>
        <end position="123"/>
    </location>
</feature>
<keyword evidence="3 5" id="KW-1133">Transmembrane helix</keyword>
<reference evidence="8 9" key="1">
    <citation type="submission" date="2017-06" db="EMBL/GenBank/DDBJ databases">
        <authorList>
            <consortium name="Pathogen Informatics"/>
        </authorList>
    </citation>
    <scope>NUCLEOTIDE SEQUENCE [LARGE SCALE GENOMIC DNA]</scope>
    <source>
        <strain evidence="8 9">NCTC10570</strain>
    </source>
</reference>
<feature type="transmembrane region" description="Helical" evidence="5">
    <location>
        <begin position="12"/>
        <end position="45"/>
    </location>
</feature>
<comment type="subcellular location">
    <subcellularLocation>
        <location evidence="1">Membrane</location>
        <topology evidence="1">Multi-pass membrane protein</topology>
    </subcellularLocation>
</comment>
<dbReference type="InterPro" id="IPR052165">
    <property type="entry name" value="Membrane_assoc_protease"/>
</dbReference>
<evidence type="ECO:0000256" key="3">
    <source>
        <dbReference type="ARBA" id="ARBA00022989"/>
    </source>
</evidence>
<sequence>MDFIIDSSMVQSLLLVVIFLSILVEIKTGGTGVGALLGLIAAAVFWGSSYVKGLVSLYQIAIFIVGVIFIIIEILTPTVGLLAGIGVVAIFYSLILAMGGDINAIYMMAISLVIAIIIFAIIIKKLPSSKLWKKIILTNTSSTEQGYVSSVDYSQYLNKEGIVLTELRPSGSVEIDGVPVDVVSEGKFISKGEKVRVVKIEGMRIIVRKIE</sequence>
<feature type="transmembrane region" description="Helical" evidence="5">
    <location>
        <begin position="51"/>
        <end position="72"/>
    </location>
</feature>
<dbReference type="AlphaFoldDB" id="A0A239TGA7"/>
<name>A0A239TGA7_9FIRM</name>
<dbReference type="GO" id="GO:0005886">
    <property type="term" value="C:plasma membrane"/>
    <property type="evidence" value="ECO:0007669"/>
    <property type="project" value="TreeGrafter"/>
</dbReference>
<dbReference type="Pfam" id="PF01957">
    <property type="entry name" value="NfeD"/>
    <property type="match status" value="1"/>
</dbReference>
<dbReference type="InterPro" id="IPR002810">
    <property type="entry name" value="NfeD-like_C"/>
</dbReference>
<feature type="domain" description="NfeD integral membrane" evidence="7">
    <location>
        <begin position="10"/>
        <end position="124"/>
    </location>
</feature>
<gene>
    <name evidence="8" type="ORF">SAMEA4364220_00625</name>
</gene>
<evidence type="ECO:0000259" key="6">
    <source>
        <dbReference type="Pfam" id="PF01957"/>
    </source>
</evidence>
<evidence type="ECO:0000313" key="9">
    <source>
        <dbReference type="Proteomes" id="UP000215383"/>
    </source>
</evidence>